<dbReference type="InterPro" id="IPR029476">
    <property type="entry name" value="DNase_NucA_NucB"/>
</dbReference>
<keyword evidence="1" id="KW-0732">Signal</keyword>
<proteinExistence type="predicted"/>
<name>A0A423VJP0_9PEZI</name>
<protein>
    <recommendedName>
        <fullName evidence="2">Deoxyribonuclease NucA/NucB domain-containing protein</fullName>
    </recommendedName>
</protein>
<organism evidence="3 4">
    <name type="scientific">Cytospora schulzeri</name>
    <dbReference type="NCBI Taxonomy" id="448051"/>
    <lineage>
        <taxon>Eukaryota</taxon>
        <taxon>Fungi</taxon>
        <taxon>Dikarya</taxon>
        <taxon>Ascomycota</taxon>
        <taxon>Pezizomycotina</taxon>
        <taxon>Sordariomycetes</taxon>
        <taxon>Sordariomycetidae</taxon>
        <taxon>Diaporthales</taxon>
        <taxon>Cytosporaceae</taxon>
        <taxon>Cytospora</taxon>
    </lineage>
</organism>
<feature type="domain" description="Deoxyribonuclease NucA/NucB" evidence="2">
    <location>
        <begin position="59"/>
        <end position="164"/>
    </location>
</feature>
<feature type="chain" id="PRO_5019386126" description="Deoxyribonuclease NucA/NucB domain-containing protein" evidence="1">
    <location>
        <begin position="23"/>
        <end position="317"/>
    </location>
</feature>
<evidence type="ECO:0000313" key="3">
    <source>
        <dbReference type="EMBL" id="ROV91229.1"/>
    </source>
</evidence>
<feature type="signal peptide" evidence="1">
    <location>
        <begin position="1"/>
        <end position="22"/>
    </location>
</feature>
<comment type="caution">
    <text evidence="3">The sequence shown here is derived from an EMBL/GenBank/DDBJ whole genome shotgun (WGS) entry which is preliminary data.</text>
</comment>
<accession>A0A423VJP0</accession>
<dbReference type="Proteomes" id="UP000283895">
    <property type="component" value="Unassembled WGS sequence"/>
</dbReference>
<dbReference type="AlphaFoldDB" id="A0A423VJP0"/>
<reference evidence="3 4" key="1">
    <citation type="submission" date="2015-09" db="EMBL/GenBank/DDBJ databases">
        <title>Host preference determinants of Valsa canker pathogens revealed by comparative genomics.</title>
        <authorList>
            <person name="Yin Z."/>
            <person name="Huang L."/>
        </authorList>
    </citation>
    <scope>NUCLEOTIDE SEQUENCE [LARGE SCALE GENOMIC DNA]</scope>
    <source>
        <strain evidence="3 4">03-1</strain>
    </source>
</reference>
<evidence type="ECO:0000259" key="2">
    <source>
        <dbReference type="Pfam" id="PF14040"/>
    </source>
</evidence>
<dbReference type="OrthoDB" id="5379121at2759"/>
<sequence>MRNASLSIFAFLWHSYIVFAQGRDCGSFQMSCVGAEGACNNACYYINCLGRTPGVIAPNPNRVTYIGNGQDAENSRNRLHSGCNAATGGSVCRNFPFSQDFINEDNRHLIAANDCDEWPPAASQQNTFVAGNIRNSLRCIPLGENRAAGARLGNFIKDVGPGRQKRNTACAGPLNRNDYFSVGFNITGADQTKLKYCLARLDCGQDGFQFHMTRKPTQNGKISSFYDPLGTDNRYMLSNQNAADELFQCSVKISRPDDNTFEYGVDDMDPDFLSWDSDDIGDGRGPATDAKSPYNYCKHKMGANGERVTECWFGCYE</sequence>
<dbReference type="Pfam" id="PF14040">
    <property type="entry name" value="DNase_NucA_NucB"/>
    <property type="match status" value="1"/>
</dbReference>
<dbReference type="EMBL" id="LKEA01000057">
    <property type="protein sequence ID" value="ROV91229.1"/>
    <property type="molecule type" value="Genomic_DNA"/>
</dbReference>
<keyword evidence="4" id="KW-1185">Reference proteome</keyword>
<evidence type="ECO:0000313" key="4">
    <source>
        <dbReference type="Proteomes" id="UP000283895"/>
    </source>
</evidence>
<evidence type="ECO:0000256" key="1">
    <source>
        <dbReference type="SAM" id="SignalP"/>
    </source>
</evidence>
<gene>
    <name evidence="3" type="ORF">VMCG_09368</name>
</gene>